<keyword evidence="2" id="KW-0732">Signal</keyword>
<feature type="chain" id="PRO_5042132238" evidence="2">
    <location>
        <begin position="27"/>
        <end position="213"/>
    </location>
</feature>
<dbReference type="AlphaFoldDB" id="A0AAD5TEY9"/>
<dbReference type="Proteomes" id="UP001212152">
    <property type="component" value="Unassembled WGS sequence"/>
</dbReference>
<evidence type="ECO:0000313" key="3">
    <source>
        <dbReference type="EMBL" id="KAJ3174832.1"/>
    </source>
</evidence>
<evidence type="ECO:0000313" key="4">
    <source>
        <dbReference type="Proteomes" id="UP001212152"/>
    </source>
</evidence>
<gene>
    <name evidence="3" type="ORF">HDU87_006624</name>
</gene>
<evidence type="ECO:0000256" key="1">
    <source>
        <dbReference type="SAM" id="MobiDB-lite"/>
    </source>
</evidence>
<dbReference type="EMBL" id="JADGJQ010000059">
    <property type="protein sequence ID" value="KAJ3174832.1"/>
    <property type="molecule type" value="Genomic_DNA"/>
</dbReference>
<organism evidence="3 4">
    <name type="scientific">Geranomyces variabilis</name>
    <dbReference type="NCBI Taxonomy" id="109894"/>
    <lineage>
        <taxon>Eukaryota</taxon>
        <taxon>Fungi</taxon>
        <taxon>Fungi incertae sedis</taxon>
        <taxon>Chytridiomycota</taxon>
        <taxon>Chytridiomycota incertae sedis</taxon>
        <taxon>Chytridiomycetes</taxon>
        <taxon>Spizellomycetales</taxon>
        <taxon>Powellomycetaceae</taxon>
        <taxon>Geranomyces</taxon>
    </lineage>
</organism>
<name>A0AAD5TEY9_9FUNG</name>
<reference evidence="3" key="1">
    <citation type="submission" date="2020-05" db="EMBL/GenBank/DDBJ databases">
        <title>Phylogenomic resolution of chytrid fungi.</title>
        <authorList>
            <person name="Stajich J.E."/>
            <person name="Amses K."/>
            <person name="Simmons R."/>
            <person name="Seto K."/>
            <person name="Myers J."/>
            <person name="Bonds A."/>
            <person name="Quandt C.A."/>
            <person name="Barry K."/>
            <person name="Liu P."/>
            <person name="Grigoriev I."/>
            <person name="Longcore J.E."/>
            <person name="James T.Y."/>
        </authorList>
    </citation>
    <scope>NUCLEOTIDE SEQUENCE</scope>
    <source>
        <strain evidence="3">JEL0379</strain>
    </source>
</reference>
<sequence>MVRLTKTSTLLALVASVLLLSPAVLAHAGHAAAAVVDGEVSAPHSKCPIAHKCPYYDHAKHAPADAAEAAEQHRKGCPLKAGGCPYYDQHKSDHHVEDVVVAESGECPLAHKCKWYQDVKDGKAKDVDFDKTNCPLAGKCPYYEEIKKNGSAGASDCPVLHACPHFSRKDIETAPHPHGQPHGHAHDHNKCPHLKAQKAAAAAAGSDAGRDEL</sequence>
<accession>A0AAD5TEY9</accession>
<feature type="signal peptide" evidence="2">
    <location>
        <begin position="1"/>
        <end position="26"/>
    </location>
</feature>
<feature type="region of interest" description="Disordered" evidence="1">
    <location>
        <begin position="170"/>
        <end position="213"/>
    </location>
</feature>
<comment type="caution">
    <text evidence="3">The sequence shown here is derived from an EMBL/GenBank/DDBJ whole genome shotgun (WGS) entry which is preliminary data.</text>
</comment>
<evidence type="ECO:0000256" key="2">
    <source>
        <dbReference type="SAM" id="SignalP"/>
    </source>
</evidence>
<protein>
    <submittedName>
        <fullName evidence="3">Uncharacterized protein</fullName>
    </submittedName>
</protein>
<proteinExistence type="predicted"/>
<keyword evidence="4" id="KW-1185">Reference proteome</keyword>